<dbReference type="Proteomes" id="UP000655410">
    <property type="component" value="Unassembled WGS sequence"/>
</dbReference>
<feature type="transmembrane region" description="Helical" evidence="1">
    <location>
        <begin position="177"/>
        <end position="197"/>
    </location>
</feature>
<organism evidence="2 3">
    <name type="scientific">Nocardioides phosphati</name>
    <dbReference type="NCBI Taxonomy" id="1867775"/>
    <lineage>
        <taxon>Bacteria</taxon>
        <taxon>Bacillati</taxon>
        <taxon>Actinomycetota</taxon>
        <taxon>Actinomycetes</taxon>
        <taxon>Propionibacteriales</taxon>
        <taxon>Nocardioidaceae</taxon>
        <taxon>Nocardioides</taxon>
    </lineage>
</organism>
<keyword evidence="1" id="KW-0472">Membrane</keyword>
<evidence type="ECO:0000256" key="1">
    <source>
        <dbReference type="SAM" id="Phobius"/>
    </source>
</evidence>
<evidence type="ECO:0000313" key="2">
    <source>
        <dbReference type="EMBL" id="GGO89266.1"/>
    </source>
</evidence>
<name>A0ABQ2N9Y9_9ACTN</name>
<feature type="transmembrane region" description="Helical" evidence="1">
    <location>
        <begin position="228"/>
        <end position="247"/>
    </location>
</feature>
<sequence>MQIGDLLRRGLAAGAAAGCLAAVWLLLITERFINQALAIEDARNAREAAAVAAKGNHVHHHDELVSHPQQVLFAVLALVVVGALVGLVFAVVYAAARGRLPGYHDRTKALALAGLAFFGVTFFPFVAIPGNPPAVGDPSTIEDRTLIYLGAMVLGVVLVLAAFALDKALQGTVDGGVRTALVLAFVVLAGVGLQLLIPNTPDTVQSRDFSLALNASPELIWNFRMASLGQFVVLWGALGAIFGALVGRKVPAVEARETVAA</sequence>
<keyword evidence="3" id="KW-1185">Reference proteome</keyword>
<feature type="transmembrane region" description="Helical" evidence="1">
    <location>
        <begin position="71"/>
        <end position="96"/>
    </location>
</feature>
<comment type="caution">
    <text evidence="2">The sequence shown here is derived from an EMBL/GenBank/DDBJ whole genome shotgun (WGS) entry which is preliminary data.</text>
</comment>
<keyword evidence="1" id="KW-1133">Transmembrane helix</keyword>
<dbReference type="InterPro" id="IPR012666">
    <property type="entry name" value="CbtA_put"/>
</dbReference>
<reference evidence="3" key="1">
    <citation type="journal article" date="2019" name="Int. J. Syst. Evol. Microbiol.">
        <title>The Global Catalogue of Microorganisms (GCM) 10K type strain sequencing project: providing services to taxonomists for standard genome sequencing and annotation.</title>
        <authorList>
            <consortium name="The Broad Institute Genomics Platform"/>
            <consortium name="The Broad Institute Genome Sequencing Center for Infectious Disease"/>
            <person name="Wu L."/>
            <person name="Ma J."/>
        </authorList>
    </citation>
    <scope>NUCLEOTIDE SEQUENCE [LARGE SCALE GENOMIC DNA]</scope>
    <source>
        <strain evidence="3">CGMCC 4.7371</strain>
    </source>
</reference>
<protein>
    <submittedName>
        <fullName evidence="2">Membrane protein</fullName>
    </submittedName>
</protein>
<dbReference type="EMBL" id="BMNI01000003">
    <property type="protein sequence ID" value="GGO89266.1"/>
    <property type="molecule type" value="Genomic_DNA"/>
</dbReference>
<dbReference type="RefSeq" id="WP_188783686.1">
    <property type="nucleotide sequence ID" value="NZ_BMNI01000003.1"/>
</dbReference>
<accession>A0ABQ2N9Y9</accession>
<gene>
    <name evidence="2" type="ORF">GCM10011584_18250</name>
</gene>
<dbReference type="Pfam" id="PF09490">
    <property type="entry name" value="CbtA"/>
    <property type="match status" value="1"/>
</dbReference>
<feature type="transmembrane region" description="Helical" evidence="1">
    <location>
        <begin position="146"/>
        <end position="165"/>
    </location>
</feature>
<evidence type="ECO:0000313" key="3">
    <source>
        <dbReference type="Proteomes" id="UP000655410"/>
    </source>
</evidence>
<proteinExistence type="predicted"/>
<keyword evidence="1" id="KW-0812">Transmembrane</keyword>
<feature type="transmembrane region" description="Helical" evidence="1">
    <location>
        <begin position="108"/>
        <end position="126"/>
    </location>
</feature>